<dbReference type="Gene3D" id="3.50.7.10">
    <property type="entry name" value="GroEL"/>
    <property type="match status" value="1"/>
</dbReference>
<gene>
    <name evidence="1" type="ORF">ECRA1380_LOCUS3517</name>
</gene>
<organism evidence="1">
    <name type="scientific">Euplotes crassus</name>
    <dbReference type="NCBI Taxonomy" id="5936"/>
    <lineage>
        <taxon>Eukaryota</taxon>
        <taxon>Sar</taxon>
        <taxon>Alveolata</taxon>
        <taxon>Ciliophora</taxon>
        <taxon>Intramacronucleata</taxon>
        <taxon>Spirotrichea</taxon>
        <taxon>Hypotrichia</taxon>
        <taxon>Euplotida</taxon>
        <taxon>Euplotidae</taxon>
        <taxon>Moneuplotes</taxon>
    </lineage>
</organism>
<name>A0A7S3KCW3_EUPCR</name>
<proteinExistence type="predicted"/>
<dbReference type="GO" id="GO:0000285">
    <property type="term" value="F:1-phosphatidylinositol-3-phosphate 5-kinase activity"/>
    <property type="evidence" value="ECO:0007669"/>
    <property type="project" value="TreeGrafter"/>
</dbReference>
<evidence type="ECO:0000313" key="1">
    <source>
        <dbReference type="EMBL" id="CAE0378558.1"/>
    </source>
</evidence>
<dbReference type="PANTHER" id="PTHR45748">
    <property type="entry name" value="1-PHOSPHATIDYLINOSITOL 3-PHOSPHATE 5-KINASE-RELATED"/>
    <property type="match status" value="1"/>
</dbReference>
<reference evidence="1" key="1">
    <citation type="submission" date="2021-01" db="EMBL/GenBank/DDBJ databases">
        <authorList>
            <person name="Corre E."/>
            <person name="Pelletier E."/>
            <person name="Niang G."/>
            <person name="Scheremetjew M."/>
            <person name="Finn R."/>
            <person name="Kale V."/>
            <person name="Holt S."/>
            <person name="Cochrane G."/>
            <person name="Meng A."/>
            <person name="Brown T."/>
            <person name="Cohen L."/>
        </authorList>
    </citation>
    <scope>NUCLEOTIDE SEQUENCE</scope>
    <source>
        <strain evidence="1">CT5</strain>
    </source>
</reference>
<dbReference type="InterPro" id="IPR027409">
    <property type="entry name" value="GroEL-like_apical_dom_sf"/>
</dbReference>
<dbReference type="PANTHER" id="PTHR45748:SF7">
    <property type="entry name" value="1-PHOSPHATIDYLINOSITOL 3-PHOSPHATE 5-KINASE-RELATED"/>
    <property type="match status" value="1"/>
</dbReference>
<dbReference type="AlphaFoldDB" id="A0A7S3KCW3"/>
<dbReference type="GO" id="GO:0046854">
    <property type="term" value="P:phosphatidylinositol phosphate biosynthetic process"/>
    <property type="evidence" value="ECO:0007669"/>
    <property type="project" value="TreeGrafter"/>
</dbReference>
<protein>
    <submittedName>
        <fullName evidence="1">Uncharacterized protein</fullName>
    </submittedName>
</protein>
<dbReference type="EMBL" id="HBIK01007478">
    <property type="protein sequence ID" value="CAE0378558.1"/>
    <property type="molecule type" value="Transcribed_RNA"/>
</dbReference>
<accession>A0A7S3KCW3</accession>
<sequence>MNVGKKDIQTLSNLTKGDMIPSIEFLNEEFVKGTCKEFIIQDQMGGKRDNSKTSSNLQNLVFFKDCDPSLGCTVTFSGTDIDELDKIEKVFERVLVACREHKLEMEFERKQYASILSKTIEIKEIKSQNICHFQYEPMVK</sequence>
<dbReference type="GO" id="GO:0010008">
    <property type="term" value="C:endosome membrane"/>
    <property type="evidence" value="ECO:0007669"/>
    <property type="project" value="TreeGrafter"/>
</dbReference>